<dbReference type="GO" id="GO:0016787">
    <property type="term" value="F:hydrolase activity"/>
    <property type="evidence" value="ECO:0007669"/>
    <property type="project" value="UniProtKB-KW"/>
</dbReference>
<comment type="cofactor">
    <cofactor evidence="1">
        <name>Mg(2+)</name>
        <dbReference type="ChEBI" id="CHEBI:18420"/>
    </cofactor>
</comment>
<gene>
    <name evidence="4" type="ORF">F8566_24600</name>
</gene>
<keyword evidence="5" id="KW-1185">Reference proteome</keyword>
<dbReference type="PROSITE" id="PS51462">
    <property type="entry name" value="NUDIX"/>
    <property type="match status" value="1"/>
</dbReference>
<dbReference type="Proteomes" id="UP000468735">
    <property type="component" value="Unassembled WGS sequence"/>
</dbReference>
<proteinExistence type="predicted"/>
<accession>A0A6H9YJZ8</accession>
<evidence type="ECO:0000313" key="5">
    <source>
        <dbReference type="Proteomes" id="UP000468735"/>
    </source>
</evidence>
<dbReference type="SUPFAM" id="SSF55811">
    <property type="entry name" value="Nudix"/>
    <property type="match status" value="1"/>
</dbReference>
<dbReference type="EMBL" id="WBMT01000012">
    <property type="protein sequence ID" value="KAB2345908.1"/>
    <property type="molecule type" value="Genomic_DNA"/>
</dbReference>
<dbReference type="OrthoDB" id="3527457at2"/>
<sequence>MDVIVHELTEDHFTPRDVPDFGLPEPVYAQALDNLVQANVDVIVHTGDDQILLGYRKDLPLRDMFWVFGGRMKVGETMADAGARALVRELGLNVDRGRLGFANIYNVMWGTRSAPPEERGFQTLLTLMKYRCTEEEAESVAVADNTHQSVRWHSTTEIRELHTSGSELIHPFLPIVLQNAGLY</sequence>
<dbReference type="InterPro" id="IPR015797">
    <property type="entry name" value="NUDIX_hydrolase-like_dom_sf"/>
</dbReference>
<comment type="caution">
    <text evidence="4">The sequence shown here is derived from an EMBL/GenBank/DDBJ whole genome shotgun (WGS) entry which is preliminary data.</text>
</comment>
<organism evidence="4 5">
    <name type="scientific">Actinomadura rudentiformis</name>
    <dbReference type="NCBI Taxonomy" id="359158"/>
    <lineage>
        <taxon>Bacteria</taxon>
        <taxon>Bacillati</taxon>
        <taxon>Actinomycetota</taxon>
        <taxon>Actinomycetes</taxon>
        <taxon>Streptosporangiales</taxon>
        <taxon>Thermomonosporaceae</taxon>
        <taxon>Actinomadura</taxon>
    </lineage>
</organism>
<dbReference type="PANTHER" id="PTHR43046">
    <property type="entry name" value="GDP-MANNOSE MANNOSYL HYDROLASE"/>
    <property type="match status" value="1"/>
</dbReference>
<dbReference type="InterPro" id="IPR000086">
    <property type="entry name" value="NUDIX_hydrolase_dom"/>
</dbReference>
<dbReference type="Gene3D" id="3.90.79.10">
    <property type="entry name" value="Nucleoside Triphosphate Pyrophosphohydrolase"/>
    <property type="match status" value="1"/>
</dbReference>
<evidence type="ECO:0000256" key="1">
    <source>
        <dbReference type="ARBA" id="ARBA00001946"/>
    </source>
</evidence>
<dbReference type="RefSeq" id="WP_151563837.1">
    <property type="nucleotide sequence ID" value="NZ_WBMT01000012.1"/>
</dbReference>
<protein>
    <submittedName>
        <fullName evidence="4">NUDIX hydrolase</fullName>
    </submittedName>
</protein>
<keyword evidence="2 4" id="KW-0378">Hydrolase</keyword>
<evidence type="ECO:0000256" key="2">
    <source>
        <dbReference type="ARBA" id="ARBA00022801"/>
    </source>
</evidence>
<evidence type="ECO:0000313" key="4">
    <source>
        <dbReference type="EMBL" id="KAB2345908.1"/>
    </source>
</evidence>
<reference evidence="4 5" key="1">
    <citation type="submission" date="2019-09" db="EMBL/GenBank/DDBJ databases">
        <title>Actinomadura physcomitrii sp. nov., a novel actinomycete isolated from moss [Physcomitrium sphaericum (Ludw) Fuernr].</title>
        <authorList>
            <person name="Zhuang X."/>
            <person name="Liu C."/>
        </authorList>
    </citation>
    <scope>NUCLEOTIDE SEQUENCE [LARGE SCALE GENOMIC DNA]</scope>
    <source>
        <strain evidence="4 5">HMC1</strain>
    </source>
</reference>
<evidence type="ECO:0000259" key="3">
    <source>
        <dbReference type="PROSITE" id="PS51462"/>
    </source>
</evidence>
<name>A0A6H9YJZ8_9ACTN</name>
<dbReference type="AlphaFoldDB" id="A0A6H9YJZ8"/>
<dbReference type="Pfam" id="PF00293">
    <property type="entry name" value="NUDIX"/>
    <property type="match status" value="1"/>
</dbReference>
<dbReference type="PANTHER" id="PTHR43046:SF13">
    <property type="entry name" value="NUDIX HYDROLASE DOMAIN-CONTAINING PROTEIN"/>
    <property type="match status" value="1"/>
</dbReference>
<feature type="domain" description="Nudix hydrolase" evidence="3">
    <location>
        <begin position="35"/>
        <end position="175"/>
    </location>
</feature>